<dbReference type="Proteomes" id="UP000076863">
    <property type="component" value="Unassembled WGS sequence"/>
</dbReference>
<evidence type="ECO:0000256" key="3">
    <source>
        <dbReference type="PROSITE-ProRule" id="PRU00221"/>
    </source>
</evidence>
<proteinExistence type="predicted"/>
<dbReference type="PROSITE" id="PS50082">
    <property type="entry name" value="WD_REPEATS_2"/>
    <property type="match status" value="1"/>
</dbReference>
<dbReference type="GO" id="GO:0042273">
    <property type="term" value="P:ribosomal large subunit biogenesis"/>
    <property type="evidence" value="ECO:0007669"/>
    <property type="project" value="TreeGrafter"/>
</dbReference>
<comment type="caution">
    <text evidence="4">The sequence shown here is derived from an EMBL/GenBank/DDBJ whole genome shotgun (WGS) entry which is preliminary data.</text>
</comment>
<dbReference type="GO" id="GO:0030687">
    <property type="term" value="C:preribosome, large subunit precursor"/>
    <property type="evidence" value="ECO:0007669"/>
    <property type="project" value="TreeGrafter"/>
</dbReference>
<dbReference type="InterPro" id="IPR019775">
    <property type="entry name" value="WD40_repeat_CS"/>
</dbReference>
<dbReference type="SUPFAM" id="SSF50978">
    <property type="entry name" value="WD40 repeat-like"/>
    <property type="match status" value="1"/>
</dbReference>
<evidence type="ECO:0000256" key="2">
    <source>
        <dbReference type="ARBA" id="ARBA00022737"/>
    </source>
</evidence>
<dbReference type="PROSITE" id="PS50294">
    <property type="entry name" value="WD_REPEATS_REGION"/>
    <property type="match status" value="1"/>
</dbReference>
<dbReference type="Pfam" id="PF00400">
    <property type="entry name" value="WD40"/>
    <property type="match status" value="1"/>
</dbReference>
<gene>
    <name evidence="4" type="ORF">BBO_04620</name>
</gene>
<evidence type="ECO:0000313" key="4">
    <source>
        <dbReference type="EMBL" id="OAA43477.1"/>
    </source>
</evidence>
<dbReference type="InterPro" id="IPR001680">
    <property type="entry name" value="WD40_rpt"/>
</dbReference>
<dbReference type="SMART" id="SM00320">
    <property type="entry name" value="WD40"/>
    <property type="match status" value="2"/>
</dbReference>
<name>A0A167E882_9HYPO</name>
<keyword evidence="2" id="KW-0677">Repeat</keyword>
<evidence type="ECO:0000313" key="5">
    <source>
        <dbReference type="Proteomes" id="UP000076863"/>
    </source>
</evidence>
<evidence type="ECO:0000256" key="1">
    <source>
        <dbReference type="ARBA" id="ARBA00022574"/>
    </source>
</evidence>
<reference evidence="4 5" key="1">
    <citation type="journal article" date="2016" name="Genome Biol. Evol.">
        <title>Divergent and convergent evolution of fungal pathogenicity.</title>
        <authorList>
            <person name="Shang Y."/>
            <person name="Xiao G."/>
            <person name="Zheng P."/>
            <person name="Cen K."/>
            <person name="Zhan S."/>
            <person name="Wang C."/>
        </authorList>
    </citation>
    <scope>NUCLEOTIDE SEQUENCE [LARGE SCALE GENOMIC DNA]</scope>
    <source>
        <strain evidence="4 5">RCEF 3172</strain>
    </source>
</reference>
<sequence>MTLRGHTNMVVSLAASPDNGYSLVSGAHDGTCRVWDLRSARAGTADEGGGTVSQPVYTIGREWLKGKKLPPAGDGVKVLSVAWDKTWGIVSGGEDKKVQINRGQALLAE</sequence>
<keyword evidence="5" id="KW-1185">Reference proteome</keyword>
<dbReference type="Gene3D" id="2.130.10.10">
    <property type="entry name" value="YVTN repeat-like/Quinoprotein amine dehydrogenase"/>
    <property type="match status" value="1"/>
</dbReference>
<dbReference type="PROSITE" id="PS00678">
    <property type="entry name" value="WD_REPEATS_1"/>
    <property type="match status" value="1"/>
</dbReference>
<organism evidence="4 5">
    <name type="scientific">Beauveria brongniartii RCEF 3172</name>
    <dbReference type="NCBI Taxonomy" id="1081107"/>
    <lineage>
        <taxon>Eukaryota</taxon>
        <taxon>Fungi</taxon>
        <taxon>Dikarya</taxon>
        <taxon>Ascomycota</taxon>
        <taxon>Pezizomycotina</taxon>
        <taxon>Sordariomycetes</taxon>
        <taxon>Hypocreomycetidae</taxon>
        <taxon>Hypocreales</taxon>
        <taxon>Cordycipitaceae</taxon>
        <taxon>Beauveria</taxon>
        <taxon>Beauveria brongniartii</taxon>
    </lineage>
</organism>
<keyword evidence="1 3" id="KW-0853">WD repeat</keyword>
<protein>
    <submittedName>
        <fullName evidence="4">WD40/YVTN repeat-like-containing domain protein</fullName>
    </submittedName>
</protein>
<accession>A0A167E882</accession>
<dbReference type="PANTHER" id="PTHR19855">
    <property type="entry name" value="WD40 REPEAT PROTEIN 12, 37"/>
    <property type="match status" value="1"/>
</dbReference>
<dbReference type="PANTHER" id="PTHR19855:SF11">
    <property type="entry name" value="RIBOSOME BIOGENESIS PROTEIN WDR12"/>
    <property type="match status" value="1"/>
</dbReference>
<dbReference type="AlphaFoldDB" id="A0A167E882"/>
<feature type="repeat" description="WD" evidence="3">
    <location>
        <begin position="3"/>
        <end position="45"/>
    </location>
</feature>
<dbReference type="InterPro" id="IPR015943">
    <property type="entry name" value="WD40/YVTN_repeat-like_dom_sf"/>
</dbReference>
<dbReference type="GO" id="GO:0070545">
    <property type="term" value="C:PeBoW complex"/>
    <property type="evidence" value="ECO:0007669"/>
    <property type="project" value="TreeGrafter"/>
</dbReference>
<dbReference type="EMBL" id="AZHA01000012">
    <property type="protein sequence ID" value="OAA43477.1"/>
    <property type="molecule type" value="Genomic_DNA"/>
</dbReference>
<dbReference type="InterPro" id="IPR036322">
    <property type="entry name" value="WD40_repeat_dom_sf"/>
</dbReference>
<dbReference type="OrthoDB" id="10251381at2759"/>